<accession>A0ABT1FSU3</accession>
<evidence type="ECO:0008006" key="3">
    <source>
        <dbReference type="Google" id="ProtNLM"/>
    </source>
</evidence>
<proteinExistence type="predicted"/>
<evidence type="ECO:0000313" key="2">
    <source>
        <dbReference type="Proteomes" id="UP001204772"/>
    </source>
</evidence>
<organism evidence="1 2">
    <name type="scientific">Runella salmonicolor</name>
    <dbReference type="NCBI Taxonomy" id="2950278"/>
    <lineage>
        <taxon>Bacteria</taxon>
        <taxon>Pseudomonadati</taxon>
        <taxon>Bacteroidota</taxon>
        <taxon>Cytophagia</taxon>
        <taxon>Cytophagales</taxon>
        <taxon>Spirosomataceae</taxon>
        <taxon>Runella</taxon>
    </lineage>
</organism>
<keyword evidence="2" id="KW-1185">Reference proteome</keyword>
<dbReference type="EMBL" id="JAMZEL010000009">
    <property type="protein sequence ID" value="MCP1384809.1"/>
    <property type="molecule type" value="Genomic_DNA"/>
</dbReference>
<gene>
    <name evidence="1" type="ORF">NCI00_20405</name>
</gene>
<protein>
    <recommendedName>
        <fullName evidence="3">Mobilization protein</fullName>
    </recommendedName>
</protein>
<comment type="caution">
    <text evidence="1">The sequence shown here is derived from an EMBL/GenBank/DDBJ whole genome shotgun (WGS) entry which is preliminary data.</text>
</comment>
<name>A0ABT1FSU3_9BACT</name>
<dbReference type="RefSeq" id="WP_253530668.1">
    <property type="nucleotide sequence ID" value="NZ_JAMZEL010000009.1"/>
</dbReference>
<reference evidence="1 2" key="1">
    <citation type="submission" date="2022-06" db="EMBL/GenBank/DDBJ databases">
        <title>Runella sp. S5 genome sequencing.</title>
        <authorList>
            <person name="Park S."/>
        </authorList>
    </citation>
    <scope>NUCLEOTIDE SEQUENCE [LARGE SCALE GENOMIC DNA]</scope>
    <source>
        <strain evidence="1 2">S5</strain>
    </source>
</reference>
<sequence>MARKAKIPTPEQMLKSVYVRTKQIQQAKQVERECVVISKAQAKRIFQALNTVTLYLHQPEHARALQIERIIGVRDTLEQEFEEQTGKSIDA</sequence>
<evidence type="ECO:0000313" key="1">
    <source>
        <dbReference type="EMBL" id="MCP1384809.1"/>
    </source>
</evidence>
<dbReference type="Proteomes" id="UP001204772">
    <property type="component" value="Unassembled WGS sequence"/>
</dbReference>